<keyword evidence="2" id="KW-0479">Metal-binding</keyword>
<dbReference type="GO" id="GO:0046872">
    <property type="term" value="F:metal ion binding"/>
    <property type="evidence" value="ECO:0007669"/>
    <property type="project" value="UniProtKB-KW"/>
</dbReference>
<keyword evidence="3" id="KW-0064">Aspartyl protease</keyword>
<evidence type="ECO:0000256" key="5">
    <source>
        <dbReference type="SAM" id="MobiDB-lite"/>
    </source>
</evidence>
<gene>
    <name evidence="7" type="ORF">MA16_Dca014625</name>
</gene>
<proteinExistence type="predicted"/>
<dbReference type="Pfam" id="PF00665">
    <property type="entry name" value="rve"/>
    <property type="match status" value="1"/>
</dbReference>
<dbReference type="PROSITE" id="PS50994">
    <property type="entry name" value="INTEGRASE"/>
    <property type="match status" value="1"/>
</dbReference>
<dbReference type="Pfam" id="PF25597">
    <property type="entry name" value="SH3_retrovirus"/>
    <property type="match status" value="1"/>
</dbReference>
<dbReference type="InterPro" id="IPR012337">
    <property type="entry name" value="RNaseH-like_sf"/>
</dbReference>
<evidence type="ECO:0000313" key="7">
    <source>
        <dbReference type="EMBL" id="PKU80787.1"/>
    </source>
</evidence>
<reference evidence="7 8" key="2">
    <citation type="journal article" date="2017" name="Nature">
        <title>The Apostasia genome and the evolution of orchids.</title>
        <authorList>
            <person name="Zhang G.Q."/>
            <person name="Liu K.W."/>
            <person name="Li Z."/>
            <person name="Lohaus R."/>
            <person name="Hsiao Y.Y."/>
            <person name="Niu S.C."/>
            <person name="Wang J.Y."/>
            <person name="Lin Y.C."/>
            <person name="Xu Q."/>
            <person name="Chen L.J."/>
            <person name="Yoshida K."/>
            <person name="Fujiwara S."/>
            <person name="Wang Z.W."/>
            <person name="Zhang Y.Q."/>
            <person name="Mitsuda N."/>
            <person name="Wang M."/>
            <person name="Liu G.H."/>
            <person name="Pecoraro L."/>
            <person name="Huang H.X."/>
            <person name="Xiao X.J."/>
            <person name="Lin M."/>
            <person name="Wu X.Y."/>
            <person name="Wu W.L."/>
            <person name="Chen Y.Y."/>
            <person name="Chang S.B."/>
            <person name="Sakamoto S."/>
            <person name="Ohme-Takagi M."/>
            <person name="Yagi M."/>
            <person name="Zeng S.J."/>
            <person name="Shen C.Y."/>
            <person name="Yeh C.M."/>
            <person name="Luo Y.B."/>
            <person name="Tsai W.C."/>
            <person name="Van de Peer Y."/>
            <person name="Liu Z.J."/>
        </authorList>
    </citation>
    <scope>NUCLEOTIDE SEQUENCE [LARGE SCALE GENOMIC DNA]</scope>
    <source>
        <tissue evidence="7">The whole plant</tissue>
    </source>
</reference>
<evidence type="ECO:0000256" key="2">
    <source>
        <dbReference type="ARBA" id="ARBA00022723"/>
    </source>
</evidence>
<evidence type="ECO:0000313" key="8">
    <source>
        <dbReference type="Proteomes" id="UP000233837"/>
    </source>
</evidence>
<dbReference type="Pfam" id="PF14223">
    <property type="entry name" value="Retrotran_gag_2"/>
    <property type="match status" value="1"/>
</dbReference>
<protein>
    <submittedName>
        <fullName evidence="7">Retrovirus-related Pol polyprotein from transposon TNT 1-94</fullName>
    </submittedName>
</protein>
<dbReference type="SUPFAM" id="SSF56672">
    <property type="entry name" value="DNA/RNA polymerases"/>
    <property type="match status" value="1"/>
</dbReference>
<dbReference type="InterPro" id="IPR001584">
    <property type="entry name" value="Integrase_cat-core"/>
</dbReference>
<dbReference type="Pfam" id="PF13976">
    <property type="entry name" value="gag_pre-integrs"/>
    <property type="match status" value="1"/>
</dbReference>
<evidence type="ECO:0000256" key="4">
    <source>
        <dbReference type="ARBA" id="ARBA00022801"/>
    </source>
</evidence>
<dbReference type="SUPFAM" id="SSF53098">
    <property type="entry name" value="Ribonuclease H-like"/>
    <property type="match status" value="1"/>
</dbReference>
<dbReference type="GO" id="GO:0015074">
    <property type="term" value="P:DNA integration"/>
    <property type="evidence" value="ECO:0007669"/>
    <property type="project" value="InterPro"/>
</dbReference>
<accession>A0A2I0WYR7</accession>
<dbReference type="Gene3D" id="3.30.420.10">
    <property type="entry name" value="Ribonuclease H-like superfamily/Ribonuclease H"/>
    <property type="match status" value="1"/>
</dbReference>
<evidence type="ECO:0000259" key="6">
    <source>
        <dbReference type="PROSITE" id="PS50994"/>
    </source>
</evidence>
<feature type="region of interest" description="Disordered" evidence="5">
    <location>
        <begin position="233"/>
        <end position="258"/>
    </location>
</feature>
<dbReference type="GO" id="GO:0003676">
    <property type="term" value="F:nucleic acid binding"/>
    <property type="evidence" value="ECO:0007669"/>
    <property type="project" value="InterPro"/>
</dbReference>
<dbReference type="InterPro" id="IPR013103">
    <property type="entry name" value="RVT_2"/>
</dbReference>
<dbReference type="Pfam" id="PF07727">
    <property type="entry name" value="RVT_2"/>
    <property type="match status" value="1"/>
</dbReference>
<dbReference type="Proteomes" id="UP000233837">
    <property type="component" value="Unassembled WGS sequence"/>
</dbReference>
<keyword evidence="1" id="KW-0645">Protease</keyword>
<dbReference type="InterPro" id="IPR057670">
    <property type="entry name" value="SH3_retrovirus"/>
</dbReference>
<dbReference type="Pfam" id="PF22936">
    <property type="entry name" value="Pol_BBD"/>
    <property type="match status" value="1"/>
</dbReference>
<keyword evidence="4" id="KW-0378">Hydrolase</keyword>
<keyword evidence="8" id="KW-1185">Reference proteome</keyword>
<dbReference type="InterPro" id="IPR043502">
    <property type="entry name" value="DNA/RNA_pol_sf"/>
</dbReference>
<sequence>MQLEDHFIPSSLKFVVSNLKHIVPTQLVSDNYPLWKSQILKIFKANGFDKFLDSTIPPPDPVIHPADGSNANNNAGSKWILIDQNLAAALCSTISPSVLPHVSNLATTAEIWSVLEHRFQATNRSKVIQLKNTLHHISLKNQTMTQYLSEIKSLVDQITAAGSTVDDEDVVLYILQGLPNSYQSFKTSIRTMLHPVSLDSLYSLLISEEIHVSSDVAKETALQESKMAFYTYRGGRGRRSRGRQQSSGNEHPPRPNENTQVSCQICLKRGHSAPNCWHRLNTQYIPSTSSQSKKALLTTNDNASSSWFLDSGASSHLSNSLENLNIANPYHGHESVTVGDGRSVNISHSGDGLLPTPSRKLVLSQIFHSPSFQFNLISISQLIKDNRISIIFDKFGFTIKDSTTHQVLLQGPCKNGLYAIPATTKRTTTHALSAAAGLTSIWHQRLGHPNSRTTASISASNPHLQINRKLFSCSICNAAKCHKLVFPKSIHRSKRILELIHTDVWGPAPVVSVHGFRYYVLFLDDFSHFVWIFPMRTKDEVTNIFISFKTCIEKFTSQSIRMLRSDGGTEFINDKLRQFLVTHGINHQISCPYTPEQNGAAERKHRHLIETTRTLLSTASVPYIYWPEAVATAAYLINRMPSKTIHNCTPFELIYHTKPDYSNLRVFGCECFPLLPSHKRHKFQPKATSSIFLGYSDQHKGYKCLDSQTKRIIISRHTTFIEDSFPFSKQSCSPPISVNPDIPPALLLPNSVLIPSSHQSSNKNQTLPNVSSIPVTQNSSPLPTSSCPVFNDSITIPAPVHHLMVTRMRTGSLKPIQRMNLTHHTTVSNLSFTPTCYTEAIKYPEWRSAMAAEFFALQRQGTWSLIPRPSSNPVIGCKWTYRLKYHADGSIAKHKARLVALGNNQEFGLDYTETFSPVAKLPTIRILLTVAIHHQWSVQQLDVANAFLHGILPEKVFMTQPKGFEDASHPDYVCLLHKAIYGLKQAPRQWYNTLTEHLLSLGFAHSKADPSLFLYNSNGILLFLLIYVDDILITGNDNNTISAMIHKLSKKFDMKKLGEVNEFLGIQIKRMPNCFFLSQTPYALSILQQAQMSDCKPLSNPNCTRLPDNIPMDPEFSDPILYRRIIGSLQYLTLTRPDLAFSINQLSQNMHNPMPSHFYMLQRTLRYIKGTLEFGIPIIKSNLLLHSYSDADWAGDPHTRKSISGYCSFLGQNLISWTVKKQSTVARSSTESEYRSLAALTADVIWLRRILAEFGISPDQPTDMHCDNTSAIALANNPVFHARTKHIEIDQKFVRDQIINNNIRLLPISTIDQVADILTKPLSTKRFHQLRSKMTVVQEPSFCRGILEQNSK</sequence>
<dbReference type="PANTHER" id="PTHR42648:SF26">
    <property type="entry name" value="INTEGRASE CATALYTIC DOMAIN-CONTAINING PROTEIN"/>
    <property type="match status" value="1"/>
</dbReference>
<dbReference type="InterPro" id="IPR036397">
    <property type="entry name" value="RNaseH_sf"/>
</dbReference>
<dbReference type="InterPro" id="IPR039537">
    <property type="entry name" value="Retrotran_Ty1/copia-like"/>
</dbReference>
<dbReference type="GO" id="GO:0004190">
    <property type="term" value="F:aspartic-type endopeptidase activity"/>
    <property type="evidence" value="ECO:0007669"/>
    <property type="project" value="UniProtKB-KW"/>
</dbReference>
<organism evidence="7 8">
    <name type="scientific">Dendrobium catenatum</name>
    <dbReference type="NCBI Taxonomy" id="906689"/>
    <lineage>
        <taxon>Eukaryota</taxon>
        <taxon>Viridiplantae</taxon>
        <taxon>Streptophyta</taxon>
        <taxon>Embryophyta</taxon>
        <taxon>Tracheophyta</taxon>
        <taxon>Spermatophyta</taxon>
        <taxon>Magnoliopsida</taxon>
        <taxon>Liliopsida</taxon>
        <taxon>Asparagales</taxon>
        <taxon>Orchidaceae</taxon>
        <taxon>Epidendroideae</taxon>
        <taxon>Malaxideae</taxon>
        <taxon>Dendrobiinae</taxon>
        <taxon>Dendrobium</taxon>
    </lineage>
</organism>
<dbReference type="CDD" id="cd09272">
    <property type="entry name" value="RNase_HI_RT_Ty1"/>
    <property type="match status" value="1"/>
</dbReference>
<dbReference type="InterPro" id="IPR025724">
    <property type="entry name" value="GAG-pre-integrase_dom"/>
</dbReference>
<dbReference type="GO" id="GO:0006508">
    <property type="term" value="P:proteolysis"/>
    <property type="evidence" value="ECO:0007669"/>
    <property type="project" value="UniProtKB-KW"/>
</dbReference>
<reference evidence="7 8" key="1">
    <citation type="journal article" date="2016" name="Sci. Rep.">
        <title>The Dendrobium catenatum Lindl. genome sequence provides insights into polysaccharide synthase, floral development and adaptive evolution.</title>
        <authorList>
            <person name="Zhang G.Q."/>
            <person name="Xu Q."/>
            <person name="Bian C."/>
            <person name="Tsai W.C."/>
            <person name="Yeh C.M."/>
            <person name="Liu K.W."/>
            <person name="Yoshida K."/>
            <person name="Zhang L.S."/>
            <person name="Chang S.B."/>
            <person name="Chen F."/>
            <person name="Shi Y."/>
            <person name="Su Y.Y."/>
            <person name="Zhang Y.Q."/>
            <person name="Chen L.J."/>
            <person name="Yin Y."/>
            <person name="Lin M."/>
            <person name="Huang H."/>
            <person name="Deng H."/>
            <person name="Wang Z.W."/>
            <person name="Zhu S.L."/>
            <person name="Zhao X."/>
            <person name="Deng C."/>
            <person name="Niu S.C."/>
            <person name="Huang J."/>
            <person name="Wang M."/>
            <person name="Liu G.H."/>
            <person name="Yang H.J."/>
            <person name="Xiao X.J."/>
            <person name="Hsiao Y.Y."/>
            <person name="Wu W.L."/>
            <person name="Chen Y.Y."/>
            <person name="Mitsuda N."/>
            <person name="Ohme-Takagi M."/>
            <person name="Luo Y.B."/>
            <person name="Van de Peer Y."/>
            <person name="Liu Z.J."/>
        </authorList>
    </citation>
    <scope>NUCLEOTIDE SEQUENCE [LARGE SCALE GENOMIC DNA]</scope>
    <source>
        <tissue evidence="7">The whole plant</tissue>
    </source>
</reference>
<name>A0A2I0WYR7_9ASPA</name>
<dbReference type="PANTHER" id="PTHR42648">
    <property type="entry name" value="TRANSPOSASE, PUTATIVE-RELATED"/>
    <property type="match status" value="1"/>
</dbReference>
<feature type="domain" description="Integrase catalytic" evidence="6">
    <location>
        <begin position="483"/>
        <end position="658"/>
    </location>
</feature>
<dbReference type="InterPro" id="IPR054722">
    <property type="entry name" value="PolX-like_BBD"/>
</dbReference>
<dbReference type="EMBL" id="KZ502311">
    <property type="protein sequence ID" value="PKU80787.1"/>
    <property type="molecule type" value="Genomic_DNA"/>
</dbReference>
<evidence type="ECO:0000256" key="3">
    <source>
        <dbReference type="ARBA" id="ARBA00022750"/>
    </source>
</evidence>
<evidence type="ECO:0000256" key="1">
    <source>
        <dbReference type="ARBA" id="ARBA00022670"/>
    </source>
</evidence>